<reference evidence="2 3" key="1">
    <citation type="submission" date="2019-05" db="EMBL/GenBank/DDBJ databases">
        <title>Another draft genome of Portunus trituberculatus and its Hox gene families provides insights of decapod evolution.</title>
        <authorList>
            <person name="Jeong J.-H."/>
            <person name="Song I."/>
            <person name="Kim S."/>
            <person name="Choi T."/>
            <person name="Kim D."/>
            <person name="Ryu S."/>
            <person name="Kim W."/>
        </authorList>
    </citation>
    <scope>NUCLEOTIDE SEQUENCE [LARGE SCALE GENOMIC DNA]</scope>
    <source>
        <tissue evidence="2">Muscle</tissue>
    </source>
</reference>
<gene>
    <name evidence="2" type="ORF">E2C01_077192</name>
</gene>
<feature type="region of interest" description="Disordered" evidence="1">
    <location>
        <begin position="1"/>
        <end position="36"/>
    </location>
</feature>
<accession>A0A5B7IDR2</accession>
<dbReference type="AlphaFoldDB" id="A0A5B7IDR2"/>
<comment type="caution">
    <text evidence="2">The sequence shown here is derived from an EMBL/GenBank/DDBJ whole genome shotgun (WGS) entry which is preliminary data.</text>
</comment>
<feature type="compositionally biased region" description="Polar residues" evidence="1">
    <location>
        <begin position="8"/>
        <end position="22"/>
    </location>
</feature>
<evidence type="ECO:0000313" key="2">
    <source>
        <dbReference type="EMBL" id="MPC82520.1"/>
    </source>
</evidence>
<protein>
    <submittedName>
        <fullName evidence="2">Uncharacterized protein</fullName>
    </submittedName>
</protein>
<proteinExistence type="predicted"/>
<evidence type="ECO:0000313" key="3">
    <source>
        <dbReference type="Proteomes" id="UP000324222"/>
    </source>
</evidence>
<dbReference type="Proteomes" id="UP000324222">
    <property type="component" value="Unassembled WGS sequence"/>
</dbReference>
<keyword evidence="3" id="KW-1185">Reference proteome</keyword>
<sequence>MEEEVWQESESVLGSSAAGDSTQPPQPPPYWQTPPSPLSLPIHPCYLTLTPSSPVPPSTTIVPP</sequence>
<evidence type="ECO:0000256" key="1">
    <source>
        <dbReference type="SAM" id="MobiDB-lite"/>
    </source>
</evidence>
<feature type="compositionally biased region" description="Pro residues" evidence="1">
    <location>
        <begin position="24"/>
        <end position="36"/>
    </location>
</feature>
<name>A0A5B7IDR2_PORTR</name>
<organism evidence="2 3">
    <name type="scientific">Portunus trituberculatus</name>
    <name type="common">Swimming crab</name>
    <name type="synonym">Neptunus trituberculatus</name>
    <dbReference type="NCBI Taxonomy" id="210409"/>
    <lineage>
        <taxon>Eukaryota</taxon>
        <taxon>Metazoa</taxon>
        <taxon>Ecdysozoa</taxon>
        <taxon>Arthropoda</taxon>
        <taxon>Crustacea</taxon>
        <taxon>Multicrustacea</taxon>
        <taxon>Malacostraca</taxon>
        <taxon>Eumalacostraca</taxon>
        <taxon>Eucarida</taxon>
        <taxon>Decapoda</taxon>
        <taxon>Pleocyemata</taxon>
        <taxon>Brachyura</taxon>
        <taxon>Eubrachyura</taxon>
        <taxon>Portunoidea</taxon>
        <taxon>Portunidae</taxon>
        <taxon>Portuninae</taxon>
        <taxon>Portunus</taxon>
    </lineage>
</organism>
<dbReference type="EMBL" id="VSRR010059986">
    <property type="protein sequence ID" value="MPC82520.1"/>
    <property type="molecule type" value="Genomic_DNA"/>
</dbReference>